<evidence type="ECO:0008006" key="4">
    <source>
        <dbReference type="Google" id="ProtNLM"/>
    </source>
</evidence>
<evidence type="ECO:0000313" key="3">
    <source>
        <dbReference type="Proteomes" id="UP000014411"/>
    </source>
</evidence>
<feature type="transmembrane region" description="Helical" evidence="1">
    <location>
        <begin position="97"/>
        <end position="116"/>
    </location>
</feature>
<feature type="transmembrane region" description="Helical" evidence="1">
    <location>
        <begin position="28"/>
        <end position="45"/>
    </location>
</feature>
<feature type="transmembrane region" description="Helical" evidence="1">
    <location>
        <begin position="122"/>
        <end position="141"/>
    </location>
</feature>
<dbReference type="RefSeq" id="WP_016553109.1">
    <property type="nucleotide sequence ID" value="NZ_AEYE02000005.1"/>
</dbReference>
<evidence type="ECO:0000256" key="1">
    <source>
        <dbReference type="SAM" id="Phobius"/>
    </source>
</evidence>
<feature type="transmembrane region" description="Helical" evidence="1">
    <location>
        <begin position="65"/>
        <end position="85"/>
    </location>
</feature>
<protein>
    <recommendedName>
        <fullName evidence="4">Transmembrane protein</fullName>
    </recommendedName>
</protein>
<accession>S3HLS1</accession>
<comment type="caution">
    <text evidence="2">The sequence shown here is derived from an EMBL/GenBank/DDBJ whole genome shotgun (WGS) entry which is preliminary data.</text>
</comment>
<gene>
    <name evidence="2" type="ORF">RGCCGE502_05180</name>
</gene>
<dbReference type="AlphaFoldDB" id="S3HLS1"/>
<organism evidence="2 3">
    <name type="scientific">Rhizobium grahamii CCGE 502</name>
    <dbReference type="NCBI Taxonomy" id="990285"/>
    <lineage>
        <taxon>Bacteria</taxon>
        <taxon>Pseudomonadati</taxon>
        <taxon>Pseudomonadota</taxon>
        <taxon>Alphaproteobacteria</taxon>
        <taxon>Hyphomicrobiales</taxon>
        <taxon>Rhizobiaceae</taxon>
        <taxon>Rhizobium/Agrobacterium group</taxon>
        <taxon>Rhizobium</taxon>
    </lineage>
</organism>
<dbReference type="STRING" id="990285.RGCCGE502_05180"/>
<dbReference type="EMBL" id="AEYE02000005">
    <property type="protein sequence ID" value="EPE99549.1"/>
    <property type="molecule type" value="Genomic_DNA"/>
</dbReference>
<keyword evidence="1" id="KW-0472">Membrane</keyword>
<dbReference type="Proteomes" id="UP000014411">
    <property type="component" value="Unassembled WGS sequence"/>
</dbReference>
<name>S3HLS1_9HYPH</name>
<dbReference type="HOGENOM" id="CLU_1784831_0_0_5"/>
<keyword evidence="3" id="KW-1185">Reference proteome</keyword>
<dbReference type="eggNOG" id="ENOG502ZYVY">
    <property type="taxonomic scope" value="Bacteria"/>
</dbReference>
<proteinExistence type="predicted"/>
<sequence length="153" mass="17423">MVMADMPYIGPGLWVRIQHRFGPRMMEWFLAGHTALWGYVLLMPVPLFDQPAWSTFRAIFRNEDLLGWLMVMLGILRIIGLIVNGARKHVTPRIRQVSAAIGCLIWVGIIYCYASSNVVSTWLAIYPLFAIGELVNIKRAAHDEREARNGKAR</sequence>
<evidence type="ECO:0000313" key="2">
    <source>
        <dbReference type="EMBL" id="EPE99549.1"/>
    </source>
</evidence>
<reference evidence="2 3" key="1">
    <citation type="journal article" date="2012" name="J. Bacteriol.">
        <title>Genome sequence of Rhizobium grahamii CCGE502, a broad-host-range symbiont with low nodulation competitiveness in Phaseolus vulgaris.</title>
        <authorList>
            <person name="Althabegoiti M.J."/>
            <person name="Lozano L."/>
            <person name="Torres-Tejerizo G."/>
            <person name="Ormeno-Orrillo E."/>
            <person name="Rogel M.A."/>
            <person name="Gonzalez V."/>
            <person name="Martinez-Romero E."/>
        </authorList>
    </citation>
    <scope>NUCLEOTIDE SEQUENCE [LARGE SCALE GENOMIC DNA]</scope>
    <source>
        <strain evidence="2 3">CCGE 502</strain>
    </source>
</reference>
<keyword evidence="1" id="KW-1133">Transmembrane helix</keyword>
<keyword evidence="1" id="KW-0812">Transmembrane</keyword>